<evidence type="ECO:0000313" key="3">
    <source>
        <dbReference type="EMBL" id="EGS23110.1"/>
    </source>
</evidence>
<dbReference type="InterPro" id="IPR013536">
    <property type="entry name" value="WLM_dom"/>
</dbReference>
<feature type="region of interest" description="Disordered" evidence="1">
    <location>
        <begin position="72"/>
        <end position="92"/>
    </location>
</feature>
<protein>
    <recommendedName>
        <fullName evidence="2">WLM domain-containing protein</fullName>
    </recommendedName>
</protein>
<name>G0S250_CHATD</name>
<dbReference type="OrthoDB" id="49605at2759"/>
<dbReference type="KEGG" id="cthr:CTHT_0015990"/>
<dbReference type="eggNOG" id="KOG4842">
    <property type="taxonomic scope" value="Eukaryota"/>
</dbReference>
<dbReference type="AlphaFoldDB" id="G0S250"/>
<gene>
    <name evidence="3" type="ORF">CTHT_0015990</name>
</gene>
<dbReference type="Proteomes" id="UP000008066">
    <property type="component" value="Unassembled WGS sequence"/>
</dbReference>
<dbReference type="STRING" id="759272.G0S250"/>
<feature type="compositionally biased region" description="Acidic residues" evidence="1">
    <location>
        <begin position="304"/>
        <end position="313"/>
    </location>
</feature>
<dbReference type="RefSeq" id="XP_006692102.1">
    <property type="nucleotide sequence ID" value="XM_006692039.1"/>
</dbReference>
<dbReference type="GO" id="GO:0070628">
    <property type="term" value="F:proteasome binding"/>
    <property type="evidence" value="ECO:0007669"/>
    <property type="project" value="TreeGrafter"/>
</dbReference>
<feature type="region of interest" description="Disordered" evidence="1">
    <location>
        <begin position="286"/>
        <end position="345"/>
    </location>
</feature>
<dbReference type="Pfam" id="PF08325">
    <property type="entry name" value="WLM"/>
    <property type="match status" value="1"/>
</dbReference>
<dbReference type="PROSITE" id="PS51397">
    <property type="entry name" value="WLM"/>
    <property type="match status" value="1"/>
</dbReference>
<feature type="region of interest" description="Disordered" evidence="1">
    <location>
        <begin position="360"/>
        <end position="387"/>
    </location>
</feature>
<reference evidence="3 4" key="1">
    <citation type="journal article" date="2011" name="Cell">
        <title>Insight into structure and assembly of the nuclear pore complex by utilizing the genome of a eukaryotic thermophile.</title>
        <authorList>
            <person name="Amlacher S."/>
            <person name="Sarges P."/>
            <person name="Flemming D."/>
            <person name="van Noort V."/>
            <person name="Kunze R."/>
            <person name="Devos D.P."/>
            <person name="Arumugam M."/>
            <person name="Bork P."/>
            <person name="Hurt E."/>
        </authorList>
    </citation>
    <scope>NUCLEOTIDE SEQUENCE [LARGE SCALE GENOMIC DNA]</scope>
    <source>
        <strain evidence="4">DSM 1495 / CBS 144.50 / IMI 039719</strain>
    </source>
</reference>
<feature type="compositionally biased region" description="Low complexity" evidence="1">
    <location>
        <begin position="163"/>
        <end position="172"/>
    </location>
</feature>
<dbReference type="OMA" id="QRRMAYK"/>
<accession>G0S250</accession>
<dbReference type="GeneID" id="18255637"/>
<evidence type="ECO:0000259" key="2">
    <source>
        <dbReference type="PROSITE" id="PS51397"/>
    </source>
</evidence>
<dbReference type="PANTHER" id="PTHR47795">
    <property type="entry name" value="UBIQUITIN AND WLM DOMAIN-CONTAINING METALLOPROTEASE SPCC1442.07C"/>
    <property type="match status" value="1"/>
</dbReference>
<proteinExistence type="predicted"/>
<sequence length="387" mass="42802">MGDLSSEAEVDNNPIRQHAQEILDDTSIEIVIKFPPAQHTQTWNFSPSDTFAHLIQALSLEFPSYDWSKAKALPEKKPQPQGSGGVKPKAVYTPSADGPLSLSVLHGATLRFLAPQTSDLETLQKQQHSSTTQQARRILARAHQLRNAARPLSRSSGPRIATLSSPSGPSLSEEYTFQTLRPLSHLPNSHTSLSILEKLKNDPGIRHAMSHFRLRVQLLTEMDPLTYTSVSRSGDSVTRILGLNRNQGEVIELRLRLESTMQTSGGFARRLRGRLRRGINWGRGKGRVVGDGEGGEEFAPARDGEDETEEEGMVQDHGGWYGGTYVLGGGESGSSGTGGRQDVSPERMRALVAAAAELRMRKEREARERLEREERKKREEEGEKRDG</sequence>
<feature type="domain" description="WLM" evidence="2">
    <location>
        <begin position="168"/>
        <end position="361"/>
    </location>
</feature>
<keyword evidence="4" id="KW-1185">Reference proteome</keyword>
<dbReference type="EMBL" id="GL988039">
    <property type="protein sequence ID" value="EGS23110.1"/>
    <property type="molecule type" value="Genomic_DNA"/>
</dbReference>
<feature type="compositionally biased region" description="Gly residues" evidence="1">
    <location>
        <begin position="319"/>
        <end position="339"/>
    </location>
</feature>
<dbReference type="HOGENOM" id="CLU_056790_0_0_1"/>
<evidence type="ECO:0000256" key="1">
    <source>
        <dbReference type="SAM" id="MobiDB-lite"/>
    </source>
</evidence>
<dbReference type="PANTHER" id="PTHR47795:SF1">
    <property type="entry name" value="DNA-DEPENDENT METALLOPROTEASE WSS1 HOMOLOG 2"/>
    <property type="match status" value="1"/>
</dbReference>
<feature type="region of interest" description="Disordered" evidence="1">
    <location>
        <begin position="146"/>
        <end position="172"/>
    </location>
</feature>
<evidence type="ECO:0000313" key="4">
    <source>
        <dbReference type="Proteomes" id="UP000008066"/>
    </source>
</evidence>
<organism evidence="4">
    <name type="scientific">Chaetomium thermophilum (strain DSM 1495 / CBS 144.50 / IMI 039719)</name>
    <name type="common">Thermochaetoides thermophila</name>
    <dbReference type="NCBI Taxonomy" id="759272"/>
    <lineage>
        <taxon>Eukaryota</taxon>
        <taxon>Fungi</taxon>
        <taxon>Dikarya</taxon>
        <taxon>Ascomycota</taxon>
        <taxon>Pezizomycotina</taxon>
        <taxon>Sordariomycetes</taxon>
        <taxon>Sordariomycetidae</taxon>
        <taxon>Sordariales</taxon>
        <taxon>Chaetomiaceae</taxon>
        <taxon>Thermochaetoides</taxon>
    </lineage>
</organism>